<comment type="similarity">
    <text evidence="4">Belongs to the deoxyhypusine synthase family.</text>
</comment>
<dbReference type="EC" id="2.5.1.46" evidence="5"/>
<evidence type="ECO:0000256" key="4">
    <source>
        <dbReference type="ARBA" id="ARBA00009892"/>
    </source>
</evidence>
<dbReference type="PANTHER" id="PTHR11703:SF0">
    <property type="entry name" value="DEOXYHYPUSINE SYNTHASE"/>
    <property type="match status" value="1"/>
</dbReference>
<keyword evidence="6" id="KW-0808">Transferase</keyword>
<dbReference type="AlphaFoldDB" id="A0A158QAV0"/>
<accession>A0A158QAV0</accession>
<dbReference type="PANTHER" id="PTHR11703">
    <property type="entry name" value="DEOXYHYPUSINE SYNTHASE"/>
    <property type="match status" value="1"/>
</dbReference>
<evidence type="ECO:0000256" key="7">
    <source>
        <dbReference type="ARBA" id="ARBA00023027"/>
    </source>
</evidence>
<keyword evidence="8" id="KW-0386">Hypusine biosynthesis</keyword>
<dbReference type="OrthoDB" id="294378at2759"/>
<evidence type="ECO:0000256" key="5">
    <source>
        <dbReference type="ARBA" id="ARBA00012683"/>
    </source>
</evidence>
<dbReference type="Gene3D" id="3.40.910.10">
    <property type="entry name" value="Deoxyhypusine synthase"/>
    <property type="match status" value="1"/>
</dbReference>
<sequence length="364" mass="39992">MSGGDNGIGTAQDAVLRKSDTLPEDSVQIKGYDFNDGIDYEKLIDSYLSTGFQASNLAMAIKEINAMLSMRDEHSSEVVETFSYPTGKKKKNCTLFFGYTSNLVTSGLREHIRYIVQHDLVDCLVTSAGGVEEDLIKCLAPSYLGDFALDGAKLRSSGLNRAGNIIIPNDNYCLFEEWVIPIFDRCEEEQKTESVSWTPSKLIDRLGGEINDEASICYWAHKNKIPIFCPALTDGSLGDMLYFHSYRGGGVKLDIVEDVRNINSMAVASKHTGVIILGGGVVKHHINNANLMRNGSDFTVYVNTGQEFDGSDSGARPDEAVSWGKIKPSTKAVKVYAEASLVFPLIVAKTFAKKVEERKKLMGK</sequence>
<dbReference type="SUPFAM" id="SSF52467">
    <property type="entry name" value="DHS-like NAD/FAD-binding domain"/>
    <property type="match status" value="1"/>
</dbReference>
<keyword evidence="10" id="KW-1185">Reference proteome</keyword>
<keyword evidence="7" id="KW-0520">NAD</keyword>
<dbReference type="InterPro" id="IPR002773">
    <property type="entry name" value="Deoxyhypusine_synthase"/>
</dbReference>
<dbReference type="GO" id="GO:0034038">
    <property type="term" value="F:deoxyhypusine synthase activity"/>
    <property type="evidence" value="ECO:0007669"/>
    <property type="project" value="UniProtKB-EC"/>
</dbReference>
<evidence type="ECO:0000256" key="6">
    <source>
        <dbReference type="ARBA" id="ARBA00022679"/>
    </source>
</evidence>
<dbReference type="InterPro" id="IPR036982">
    <property type="entry name" value="Deoxyhypusine_synthase_sf"/>
</dbReference>
<name>A0A158QAV0_ENTVE</name>
<dbReference type="Proteomes" id="UP000274131">
    <property type="component" value="Unassembled WGS sequence"/>
</dbReference>
<dbReference type="GO" id="GO:0005737">
    <property type="term" value="C:cytoplasm"/>
    <property type="evidence" value="ECO:0007669"/>
    <property type="project" value="TreeGrafter"/>
</dbReference>
<comment type="pathway">
    <text evidence="3">Protein modification; eIF5A hypusination.</text>
</comment>
<reference evidence="11" key="1">
    <citation type="submission" date="2016-04" db="UniProtKB">
        <authorList>
            <consortium name="WormBaseParasite"/>
        </authorList>
    </citation>
    <scope>IDENTIFICATION</scope>
</reference>
<dbReference type="WBParaSite" id="EVEC_0000698401-mRNA-1">
    <property type="protein sequence ID" value="EVEC_0000698401-mRNA-1"/>
    <property type="gene ID" value="EVEC_0000698401"/>
</dbReference>
<organism evidence="11">
    <name type="scientific">Enterobius vermicularis</name>
    <name type="common">Human pinworm</name>
    <dbReference type="NCBI Taxonomy" id="51028"/>
    <lineage>
        <taxon>Eukaryota</taxon>
        <taxon>Metazoa</taxon>
        <taxon>Ecdysozoa</taxon>
        <taxon>Nematoda</taxon>
        <taxon>Chromadorea</taxon>
        <taxon>Rhabditida</taxon>
        <taxon>Spirurina</taxon>
        <taxon>Oxyuridomorpha</taxon>
        <taxon>Oxyuroidea</taxon>
        <taxon>Oxyuridae</taxon>
        <taxon>Enterobius</taxon>
    </lineage>
</organism>
<evidence type="ECO:0000256" key="3">
    <source>
        <dbReference type="ARBA" id="ARBA00005041"/>
    </source>
</evidence>
<dbReference type="FunFam" id="3.40.910.10:FF:000001">
    <property type="entry name" value="Probable deoxyhypusine synthase"/>
    <property type="match status" value="1"/>
</dbReference>
<evidence type="ECO:0000256" key="1">
    <source>
        <dbReference type="ARBA" id="ARBA00000952"/>
    </source>
</evidence>
<dbReference type="NCBIfam" id="TIGR00321">
    <property type="entry name" value="dhys"/>
    <property type="match status" value="1"/>
</dbReference>
<evidence type="ECO:0000256" key="8">
    <source>
        <dbReference type="ARBA" id="ARBA00023256"/>
    </source>
</evidence>
<evidence type="ECO:0000313" key="9">
    <source>
        <dbReference type="EMBL" id="VDD91754.1"/>
    </source>
</evidence>
<evidence type="ECO:0000256" key="2">
    <source>
        <dbReference type="ARBA" id="ARBA00001911"/>
    </source>
</evidence>
<comment type="cofactor">
    <cofactor evidence="2">
        <name>NAD(+)</name>
        <dbReference type="ChEBI" id="CHEBI:57540"/>
    </cofactor>
</comment>
<dbReference type="Pfam" id="PF01916">
    <property type="entry name" value="DS"/>
    <property type="match status" value="1"/>
</dbReference>
<comment type="catalytic activity">
    <reaction evidence="1">
        <text>[eIF5A protein]-L-lysine + spermidine = [eIF5A protein]-deoxyhypusine + propane-1,3-diamine</text>
        <dbReference type="Rhea" id="RHEA:33299"/>
        <dbReference type="Rhea" id="RHEA-COMP:10143"/>
        <dbReference type="Rhea" id="RHEA-COMP:10144"/>
        <dbReference type="ChEBI" id="CHEBI:29969"/>
        <dbReference type="ChEBI" id="CHEBI:57484"/>
        <dbReference type="ChEBI" id="CHEBI:57834"/>
        <dbReference type="ChEBI" id="CHEBI:82657"/>
        <dbReference type="EC" id="2.5.1.46"/>
    </reaction>
</comment>
<evidence type="ECO:0000313" key="10">
    <source>
        <dbReference type="Proteomes" id="UP000274131"/>
    </source>
</evidence>
<proteinExistence type="inferred from homology"/>
<dbReference type="STRING" id="51028.A0A158QAV0"/>
<dbReference type="EMBL" id="UXUI01008537">
    <property type="protein sequence ID" value="VDD91754.1"/>
    <property type="molecule type" value="Genomic_DNA"/>
</dbReference>
<protein>
    <recommendedName>
        <fullName evidence="5">deoxyhypusine synthase</fullName>
        <ecNumber evidence="5">2.5.1.46</ecNumber>
    </recommendedName>
</protein>
<gene>
    <name evidence="9" type="ORF">EVEC_LOCUS6505</name>
</gene>
<evidence type="ECO:0000313" key="11">
    <source>
        <dbReference type="WBParaSite" id="EVEC_0000698401-mRNA-1"/>
    </source>
</evidence>
<dbReference type="InterPro" id="IPR029035">
    <property type="entry name" value="DHS-like_NAD/FAD-binding_dom"/>
</dbReference>
<reference evidence="9 10" key="2">
    <citation type="submission" date="2018-10" db="EMBL/GenBank/DDBJ databases">
        <authorList>
            <consortium name="Pathogen Informatics"/>
        </authorList>
    </citation>
    <scope>NUCLEOTIDE SEQUENCE [LARGE SCALE GENOMIC DNA]</scope>
</reference>